<evidence type="ECO:0000256" key="1">
    <source>
        <dbReference type="SAM" id="MobiDB-lite"/>
    </source>
</evidence>
<proteinExistence type="predicted"/>
<protein>
    <submittedName>
        <fullName evidence="2">Uncharacterized protein</fullName>
    </submittedName>
</protein>
<organism evidence="2 3">
    <name type="scientific">Boletus reticuloceps</name>
    <dbReference type="NCBI Taxonomy" id="495285"/>
    <lineage>
        <taxon>Eukaryota</taxon>
        <taxon>Fungi</taxon>
        <taxon>Dikarya</taxon>
        <taxon>Basidiomycota</taxon>
        <taxon>Agaricomycotina</taxon>
        <taxon>Agaricomycetes</taxon>
        <taxon>Agaricomycetidae</taxon>
        <taxon>Boletales</taxon>
        <taxon>Boletineae</taxon>
        <taxon>Boletaceae</taxon>
        <taxon>Boletoideae</taxon>
        <taxon>Boletus</taxon>
    </lineage>
</organism>
<keyword evidence="3" id="KW-1185">Reference proteome</keyword>
<dbReference type="EMBL" id="JAGFBS010000021">
    <property type="protein sequence ID" value="KAG6373715.1"/>
    <property type="molecule type" value="Genomic_DNA"/>
</dbReference>
<sequence length="52" mass="5558">MPSDSYLRRIRTPADSFPASLCTNDVGTVETTARHGQLRHGGGNADHMSSSV</sequence>
<accession>A0A8I3A8Q3</accession>
<dbReference type="Proteomes" id="UP000683000">
    <property type="component" value="Unassembled WGS sequence"/>
</dbReference>
<evidence type="ECO:0000313" key="2">
    <source>
        <dbReference type="EMBL" id="KAG6373715.1"/>
    </source>
</evidence>
<comment type="caution">
    <text evidence="2">The sequence shown here is derived from an EMBL/GenBank/DDBJ whole genome shotgun (WGS) entry which is preliminary data.</text>
</comment>
<evidence type="ECO:0000313" key="3">
    <source>
        <dbReference type="Proteomes" id="UP000683000"/>
    </source>
</evidence>
<gene>
    <name evidence="2" type="ORF">JVT61DRAFT_6389</name>
</gene>
<dbReference type="AlphaFoldDB" id="A0A8I3A8Q3"/>
<name>A0A8I3A8Q3_9AGAM</name>
<feature type="region of interest" description="Disordered" evidence="1">
    <location>
        <begin position="32"/>
        <end position="52"/>
    </location>
</feature>
<reference evidence="2" key="1">
    <citation type="submission" date="2021-03" db="EMBL/GenBank/DDBJ databases">
        <title>Evolutionary innovations through gain and loss of genes in the ectomycorrhizal Boletales.</title>
        <authorList>
            <person name="Wu G."/>
            <person name="Miyauchi S."/>
            <person name="Morin E."/>
            <person name="Yang Z.-L."/>
            <person name="Xu J."/>
            <person name="Martin F.M."/>
        </authorList>
    </citation>
    <scope>NUCLEOTIDE SEQUENCE</scope>
    <source>
        <strain evidence="2">BR01</strain>
    </source>
</reference>